<evidence type="ECO:0000256" key="1">
    <source>
        <dbReference type="SAM" id="MobiDB-lite"/>
    </source>
</evidence>
<feature type="region of interest" description="Disordered" evidence="1">
    <location>
        <begin position="337"/>
        <end position="357"/>
    </location>
</feature>
<gene>
    <name evidence="3" type="ORF">TMSB3V08_LOCUS4271</name>
</gene>
<dbReference type="GO" id="GO:0019904">
    <property type="term" value="F:protein domain specific binding"/>
    <property type="evidence" value="ECO:0007669"/>
    <property type="project" value="InterPro"/>
</dbReference>
<dbReference type="GO" id="GO:0051049">
    <property type="term" value="P:regulation of transport"/>
    <property type="evidence" value="ECO:0007669"/>
    <property type="project" value="TreeGrafter"/>
</dbReference>
<sequence length="558" mass="63311">MEGGWEFTKHTHDDVNDALKQSISPITRCFKEVPLVSVRGRIHNCLLVDDDSSCSHTSDAYSGTAYDRWVEQRGSDAPNKSTIAKMQHHYWVTKQTVFRKLGKKDDECVVASDAELDAKLELFRSIQDSCLDLQRIIDKYQERLCNLAQEENAMGRFLKEAGRTDKTRAGKMMTAVGKSLSYSGQQRLTLRVPLLRLYQEVETFRFRAISDTLQNVTSMEKVRTEYRASLSWMKNVSQELDPDTYKQLERFRKVQGQVRRSKAHFDKLKLDCLQKVDLLAAARCNMFSHALILYQNSLLQFAEKACKTFNTVASNFKGYQHYEFSVVKELIEPSLKLSEQVNNPDETQEGQEETEDDNKDKLLFFDADFHDEPPNTNDVELQSQSVENLPPSDINEEVLLDFELSTVPTLTATLDTTGLDLLTSSDDNFLLLDEILNGPPQCSNLGNQWDAVFGGDQTEESSFLPSQILDQFASLHTYESKPDNWENVQQSEAVGGGSLQWTEEKHVAAPVQKASTSSREINKGQDKKSTWLNLFADLDPLADPDALDRKAGHTDRNC</sequence>
<dbReference type="PANTHER" id="PTHR10164:SF4">
    <property type="entry name" value="GH23156P"/>
    <property type="match status" value="1"/>
</dbReference>
<dbReference type="FunFam" id="1.20.1270.60:FF:000068">
    <property type="entry name" value="Islet cell autoantigen"/>
    <property type="match status" value="1"/>
</dbReference>
<dbReference type="Gene3D" id="1.20.1270.60">
    <property type="entry name" value="Arfaptin homology (AH) domain/BAR domain"/>
    <property type="match status" value="1"/>
</dbReference>
<accession>A0A7R9HM36</accession>
<dbReference type="GO" id="GO:0005794">
    <property type="term" value="C:Golgi apparatus"/>
    <property type="evidence" value="ECO:0007669"/>
    <property type="project" value="TreeGrafter"/>
</dbReference>
<dbReference type="InterPro" id="IPR027267">
    <property type="entry name" value="AH/BAR_dom_sf"/>
</dbReference>
<dbReference type="SUPFAM" id="SSF103657">
    <property type="entry name" value="BAR/IMD domain-like"/>
    <property type="match status" value="1"/>
</dbReference>
<dbReference type="Pfam" id="PF06456">
    <property type="entry name" value="Arfaptin"/>
    <property type="match status" value="1"/>
</dbReference>
<evidence type="ECO:0000313" key="3">
    <source>
        <dbReference type="EMBL" id="CAD7427428.1"/>
    </source>
</evidence>
<reference evidence="3" key="1">
    <citation type="submission" date="2020-11" db="EMBL/GenBank/DDBJ databases">
        <authorList>
            <person name="Tran Van P."/>
        </authorList>
    </citation>
    <scope>NUCLEOTIDE SEQUENCE</scope>
</reference>
<dbReference type="InterPro" id="IPR010504">
    <property type="entry name" value="AH_dom"/>
</dbReference>
<dbReference type="PROSITE" id="PS50870">
    <property type="entry name" value="AH"/>
    <property type="match status" value="1"/>
</dbReference>
<evidence type="ECO:0000259" key="2">
    <source>
        <dbReference type="PROSITE" id="PS50870"/>
    </source>
</evidence>
<dbReference type="PANTHER" id="PTHR10164">
    <property type="entry name" value="ISLET CELL AUTOANTIGEN 1"/>
    <property type="match status" value="1"/>
</dbReference>
<feature type="compositionally biased region" description="Acidic residues" evidence="1">
    <location>
        <begin position="346"/>
        <end position="357"/>
    </location>
</feature>
<proteinExistence type="predicted"/>
<dbReference type="SMART" id="SM01015">
    <property type="entry name" value="Arfaptin"/>
    <property type="match status" value="1"/>
</dbReference>
<feature type="domain" description="AH" evidence="2">
    <location>
        <begin position="111"/>
        <end position="314"/>
    </location>
</feature>
<dbReference type="EMBL" id="OB793452">
    <property type="protein sequence ID" value="CAD7427428.1"/>
    <property type="molecule type" value="Genomic_DNA"/>
</dbReference>
<organism evidence="3">
    <name type="scientific">Timema monikensis</name>
    <dbReference type="NCBI Taxonomy" id="170555"/>
    <lineage>
        <taxon>Eukaryota</taxon>
        <taxon>Metazoa</taxon>
        <taxon>Ecdysozoa</taxon>
        <taxon>Arthropoda</taxon>
        <taxon>Hexapoda</taxon>
        <taxon>Insecta</taxon>
        <taxon>Pterygota</taxon>
        <taxon>Neoptera</taxon>
        <taxon>Polyneoptera</taxon>
        <taxon>Phasmatodea</taxon>
        <taxon>Timematodea</taxon>
        <taxon>Timematoidea</taxon>
        <taxon>Timematidae</taxon>
        <taxon>Timema</taxon>
    </lineage>
</organism>
<dbReference type="InterPro" id="IPR024114">
    <property type="entry name" value="Islet_autoAg_Ica1/Ica1-like"/>
</dbReference>
<dbReference type="SMART" id="SM01237">
    <property type="entry name" value="ICA69"/>
    <property type="match status" value="1"/>
</dbReference>
<name>A0A7R9HM36_9NEOP</name>
<dbReference type="AlphaFoldDB" id="A0A7R9HM36"/>
<protein>
    <recommendedName>
        <fullName evidence="2">AH domain-containing protein</fullName>
    </recommendedName>
</protein>
<dbReference type="InterPro" id="IPR006723">
    <property type="entry name" value="Islet_autoAg_Ica1_C"/>
</dbReference>
<dbReference type="CDD" id="cd07661">
    <property type="entry name" value="BAR_ICA69"/>
    <property type="match status" value="1"/>
</dbReference>
<dbReference type="Pfam" id="PF04629">
    <property type="entry name" value="ICA69"/>
    <property type="match status" value="1"/>
</dbReference>